<proteinExistence type="inferred from homology"/>
<dbReference type="CDD" id="cd02509">
    <property type="entry name" value="GDP-M1P_Guanylyltransferase"/>
    <property type="match status" value="1"/>
</dbReference>
<dbReference type="InterPro" id="IPR051161">
    <property type="entry name" value="Mannose-6P_isomerase_type2"/>
</dbReference>
<dbReference type="GO" id="GO:0005525">
    <property type="term" value="F:GTP binding"/>
    <property type="evidence" value="ECO:0007669"/>
    <property type="project" value="UniProtKB-KW"/>
</dbReference>
<evidence type="ECO:0000256" key="4">
    <source>
        <dbReference type="ARBA" id="ARBA00022695"/>
    </source>
</evidence>
<dbReference type="SUPFAM" id="SSF53448">
    <property type="entry name" value="Nucleotide-diphospho-sugar transferases"/>
    <property type="match status" value="1"/>
</dbReference>
<dbReference type="AlphaFoldDB" id="A0A937XEQ2"/>
<dbReference type="GO" id="GO:0009298">
    <property type="term" value="P:GDP-mannose biosynthetic process"/>
    <property type="evidence" value="ECO:0007669"/>
    <property type="project" value="TreeGrafter"/>
</dbReference>
<accession>A0A937XEQ2</accession>
<comment type="catalytic activity">
    <reaction evidence="7">
        <text>alpha-D-mannose 1-phosphate + GTP + H(+) = GDP-alpha-D-mannose + diphosphate</text>
        <dbReference type="Rhea" id="RHEA:15229"/>
        <dbReference type="ChEBI" id="CHEBI:15378"/>
        <dbReference type="ChEBI" id="CHEBI:33019"/>
        <dbReference type="ChEBI" id="CHEBI:37565"/>
        <dbReference type="ChEBI" id="CHEBI:57527"/>
        <dbReference type="ChEBI" id="CHEBI:58409"/>
        <dbReference type="EC" id="2.7.7.13"/>
    </reaction>
</comment>
<dbReference type="Gene3D" id="3.90.550.10">
    <property type="entry name" value="Spore Coat Polysaccharide Biosynthesis Protein SpsA, Chain A"/>
    <property type="match status" value="1"/>
</dbReference>
<organism evidence="10 11">
    <name type="scientific">candidate division WOR-3 bacterium</name>
    <dbReference type="NCBI Taxonomy" id="2052148"/>
    <lineage>
        <taxon>Bacteria</taxon>
        <taxon>Bacteria division WOR-3</taxon>
    </lineage>
</organism>
<gene>
    <name evidence="10" type="ORF">FJY68_00465</name>
</gene>
<evidence type="ECO:0000259" key="8">
    <source>
        <dbReference type="Pfam" id="PF00483"/>
    </source>
</evidence>
<evidence type="ECO:0000313" key="11">
    <source>
        <dbReference type="Proteomes" id="UP000779900"/>
    </source>
</evidence>
<feature type="domain" description="Nucleotidyl transferase" evidence="8">
    <location>
        <begin position="6"/>
        <end position="281"/>
    </location>
</feature>
<dbReference type="PANTHER" id="PTHR46390">
    <property type="entry name" value="MANNOSE-1-PHOSPHATE GUANYLYLTRANSFERASE"/>
    <property type="match status" value="1"/>
</dbReference>
<dbReference type="Pfam" id="PF22640">
    <property type="entry name" value="ManC_GMP_beta-helix"/>
    <property type="match status" value="1"/>
</dbReference>
<evidence type="ECO:0000313" key="10">
    <source>
        <dbReference type="EMBL" id="MBM3330306.1"/>
    </source>
</evidence>
<evidence type="ECO:0000256" key="1">
    <source>
        <dbReference type="ARBA" id="ARBA00006115"/>
    </source>
</evidence>
<dbReference type="Proteomes" id="UP000779900">
    <property type="component" value="Unassembled WGS sequence"/>
</dbReference>
<dbReference type="EMBL" id="VGIR01000001">
    <property type="protein sequence ID" value="MBM3330306.1"/>
    <property type="molecule type" value="Genomic_DNA"/>
</dbReference>
<dbReference type="InterPro" id="IPR049577">
    <property type="entry name" value="GMPP_N"/>
</dbReference>
<evidence type="ECO:0000259" key="9">
    <source>
        <dbReference type="Pfam" id="PF22640"/>
    </source>
</evidence>
<protein>
    <recommendedName>
        <fullName evidence="2">mannose-1-phosphate guanylyltransferase</fullName>
        <ecNumber evidence="2">2.7.7.13</ecNumber>
    </recommendedName>
</protein>
<keyword evidence="5" id="KW-0547">Nucleotide-binding</keyword>
<keyword evidence="4" id="KW-0548">Nucleotidyltransferase</keyword>
<dbReference type="GO" id="GO:0004475">
    <property type="term" value="F:mannose-1-phosphate guanylyltransferase (GTP) activity"/>
    <property type="evidence" value="ECO:0007669"/>
    <property type="project" value="UniProtKB-EC"/>
</dbReference>
<dbReference type="SUPFAM" id="SSF159283">
    <property type="entry name" value="Guanosine diphospho-D-mannose pyrophosphorylase/mannose-6-phosphate isomerase linker domain"/>
    <property type="match status" value="1"/>
</dbReference>
<sequence>MVNLYVVVLCGGRGERFWPKSRRALPKQFITLFGRRSLTQETSRRVLPICPAERQLFVAPAEFEPVLRSQLGASARLVFEPMGRNTAPAIGLAAQYLRHEDPDASMLVLPADHLIEDRAAFLRAVQMGMELVRKGSLVTFGIRPERPDTGYGYVQLGSRILGKGRLTAHRVMGFREKPGPAMARSYLATGKYVWNSGMFIWRVDAILAAFREFMPGFYAELERFRGAIGTPRERKALARLYRGVPSISIDYAVMEKAGNVACVRGSFDWDDVGSWLALGRHNKPDRAGNVANGLLVARGSSGCVVDSDHGIVAALGVKDLVIVRAGDAVVVAQKKSLGDIKQLLADIAALPKGKRFL</sequence>
<dbReference type="FunFam" id="3.90.550.10:FF:000046">
    <property type="entry name" value="Mannose-1-phosphate guanylyltransferase (GDP)"/>
    <property type="match status" value="1"/>
</dbReference>
<comment type="similarity">
    <text evidence="1">Belongs to the mannose-6-phosphate isomerase type 2 family.</text>
</comment>
<name>A0A937XEQ2_UNCW3</name>
<dbReference type="InterPro" id="IPR029044">
    <property type="entry name" value="Nucleotide-diphossugar_trans"/>
</dbReference>
<keyword evidence="6" id="KW-0342">GTP-binding</keyword>
<evidence type="ECO:0000256" key="6">
    <source>
        <dbReference type="ARBA" id="ARBA00023134"/>
    </source>
</evidence>
<evidence type="ECO:0000256" key="7">
    <source>
        <dbReference type="ARBA" id="ARBA00047343"/>
    </source>
</evidence>
<keyword evidence="3" id="KW-0808">Transferase</keyword>
<dbReference type="EC" id="2.7.7.13" evidence="2"/>
<evidence type="ECO:0000256" key="3">
    <source>
        <dbReference type="ARBA" id="ARBA00022679"/>
    </source>
</evidence>
<evidence type="ECO:0000256" key="5">
    <source>
        <dbReference type="ARBA" id="ARBA00022741"/>
    </source>
</evidence>
<dbReference type="PANTHER" id="PTHR46390:SF1">
    <property type="entry name" value="MANNOSE-1-PHOSPHATE GUANYLYLTRANSFERASE"/>
    <property type="match status" value="1"/>
</dbReference>
<dbReference type="Pfam" id="PF00483">
    <property type="entry name" value="NTP_transferase"/>
    <property type="match status" value="1"/>
</dbReference>
<dbReference type="InterPro" id="IPR005835">
    <property type="entry name" value="NTP_transferase_dom"/>
</dbReference>
<reference evidence="10" key="1">
    <citation type="submission" date="2019-03" db="EMBL/GenBank/DDBJ databases">
        <title>Lake Tanganyika Metagenome-Assembled Genomes (MAGs).</title>
        <authorList>
            <person name="Tran P."/>
        </authorList>
    </citation>
    <scope>NUCLEOTIDE SEQUENCE</scope>
    <source>
        <strain evidence="10">K_DeepCast_150m_m2_040</strain>
    </source>
</reference>
<comment type="caution">
    <text evidence="10">The sequence shown here is derived from an EMBL/GenBank/DDBJ whole genome shotgun (WGS) entry which is preliminary data.</text>
</comment>
<dbReference type="InterPro" id="IPR054566">
    <property type="entry name" value="ManC/GMP-like_b-helix"/>
</dbReference>
<evidence type="ECO:0000256" key="2">
    <source>
        <dbReference type="ARBA" id="ARBA00012387"/>
    </source>
</evidence>
<feature type="domain" description="MannoseP isomerase/GMP-like beta-helix" evidence="9">
    <location>
        <begin position="300"/>
        <end position="344"/>
    </location>
</feature>